<keyword evidence="2" id="KW-1185">Reference proteome</keyword>
<evidence type="ECO:0000313" key="2">
    <source>
        <dbReference type="Proteomes" id="UP000248079"/>
    </source>
</evidence>
<protein>
    <submittedName>
        <fullName evidence="1">3-oxoacyl-ACP synthase</fullName>
    </submittedName>
</protein>
<proteinExistence type="predicted"/>
<dbReference type="OrthoDB" id="667380at2"/>
<evidence type="ECO:0000313" key="1">
    <source>
        <dbReference type="EMBL" id="PXY02600.1"/>
    </source>
</evidence>
<dbReference type="EMBL" id="QFLI01000001">
    <property type="protein sequence ID" value="PXY02600.1"/>
    <property type="molecule type" value="Genomic_DNA"/>
</dbReference>
<accession>A0A2V4A5E8</accession>
<dbReference type="Proteomes" id="UP000248079">
    <property type="component" value="Unassembled WGS sequence"/>
</dbReference>
<organism evidence="1 2">
    <name type="scientific">Marinifilum breve</name>
    <dbReference type="NCBI Taxonomy" id="2184082"/>
    <lineage>
        <taxon>Bacteria</taxon>
        <taxon>Pseudomonadati</taxon>
        <taxon>Bacteroidota</taxon>
        <taxon>Bacteroidia</taxon>
        <taxon>Marinilabiliales</taxon>
        <taxon>Marinifilaceae</taxon>
    </lineage>
</organism>
<sequence length="153" mass="17097">MNTSNTLKVDLYNKAQELIQSKIEANNESLSVLKESVASETKSTAGDKHETGRAMMHLEQEKVMRQLTNNQKLKSIIDRVNPEIVNETVQLGSLVITNSISFYVLAGLGQMELNGQNYFVVSFQSDLVQALKGKRKGDSLTFKGQDYTIKEIL</sequence>
<dbReference type="RefSeq" id="WP_110358761.1">
    <property type="nucleotide sequence ID" value="NZ_QFLI01000001.1"/>
</dbReference>
<gene>
    <name evidence="1" type="ORF">DF185_00460</name>
</gene>
<dbReference type="AlphaFoldDB" id="A0A2V4A5E8"/>
<name>A0A2V4A5E8_9BACT</name>
<reference evidence="1 2" key="1">
    <citation type="submission" date="2018-05" db="EMBL/GenBank/DDBJ databases">
        <title>Marinifilum breve JC075T sp. nov., a marine bacterium isolated from Yongle Blue Hole in the South China Sea.</title>
        <authorList>
            <person name="Fu T."/>
        </authorList>
    </citation>
    <scope>NUCLEOTIDE SEQUENCE [LARGE SCALE GENOMIC DNA]</scope>
    <source>
        <strain evidence="1 2">JC075</strain>
    </source>
</reference>
<comment type="caution">
    <text evidence="1">The sequence shown here is derived from an EMBL/GenBank/DDBJ whole genome shotgun (WGS) entry which is preliminary data.</text>
</comment>